<proteinExistence type="predicted"/>
<evidence type="ECO:0000256" key="1">
    <source>
        <dbReference type="SAM" id="SignalP"/>
    </source>
</evidence>
<name>A0ABT7DVW2_9NEIS</name>
<accession>A0ABT7DVW2</accession>
<dbReference type="EMBL" id="JARRAF010000008">
    <property type="protein sequence ID" value="MDK2124124.1"/>
    <property type="molecule type" value="Genomic_DNA"/>
</dbReference>
<dbReference type="RefSeq" id="WP_284100434.1">
    <property type="nucleotide sequence ID" value="NZ_JARRAF010000008.1"/>
</dbReference>
<feature type="chain" id="PRO_5046665467" evidence="1">
    <location>
        <begin position="23"/>
        <end position="148"/>
    </location>
</feature>
<keyword evidence="3" id="KW-1185">Reference proteome</keyword>
<evidence type="ECO:0000313" key="2">
    <source>
        <dbReference type="EMBL" id="MDK2124124.1"/>
    </source>
</evidence>
<evidence type="ECO:0000313" key="3">
    <source>
        <dbReference type="Proteomes" id="UP001172778"/>
    </source>
</evidence>
<protein>
    <submittedName>
        <fullName evidence="2">SH3 domain-containing protein</fullName>
    </submittedName>
</protein>
<dbReference type="Gene3D" id="2.30.30.40">
    <property type="entry name" value="SH3 Domains"/>
    <property type="match status" value="2"/>
</dbReference>
<gene>
    <name evidence="2" type="ORF">PZA18_08700</name>
</gene>
<feature type="signal peptide" evidence="1">
    <location>
        <begin position="1"/>
        <end position="22"/>
    </location>
</feature>
<dbReference type="Proteomes" id="UP001172778">
    <property type="component" value="Unassembled WGS sequence"/>
</dbReference>
<dbReference type="InterPro" id="IPR010466">
    <property type="entry name" value="DUF1058"/>
</dbReference>
<organism evidence="2 3">
    <name type="scientific">Parachitinimonas caeni</name>
    <dbReference type="NCBI Taxonomy" id="3031301"/>
    <lineage>
        <taxon>Bacteria</taxon>
        <taxon>Pseudomonadati</taxon>
        <taxon>Pseudomonadota</taxon>
        <taxon>Betaproteobacteria</taxon>
        <taxon>Neisseriales</taxon>
        <taxon>Chitinibacteraceae</taxon>
        <taxon>Parachitinimonas</taxon>
    </lineage>
</organism>
<dbReference type="Pfam" id="PF06347">
    <property type="entry name" value="SH3_4"/>
    <property type="match status" value="2"/>
</dbReference>
<keyword evidence="1" id="KW-0732">Signal</keyword>
<reference evidence="2" key="1">
    <citation type="submission" date="2023-03" db="EMBL/GenBank/DDBJ databases">
        <title>Chitinimonas shenzhenensis gen. nov., sp. nov., a novel member of family Burkholderiaceae isolated from activated sludge collected in Shen Zhen, China.</title>
        <authorList>
            <person name="Wang X."/>
        </authorList>
    </citation>
    <scope>NUCLEOTIDE SEQUENCE</scope>
    <source>
        <strain evidence="2">DQS-5</strain>
    </source>
</reference>
<comment type="caution">
    <text evidence="2">The sequence shown here is derived from an EMBL/GenBank/DDBJ whole genome shotgun (WGS) entry which is preliminary data.</text>
</comment>
<sequence length="148" mass="16631">MDKRLINACLAGLLLTAAPSFALEFRSTAEHGTILYESPSEQAKKVFLVSKSTPLEVLVEHRDWLRVRDQAGSLAWVQKKSVSSRRTVQVTAIKTELRKDYSPKSTLIARLERGVVVDLLDMGKNGWVKVQHRDGAVGYLRIEEVWGL</sequence>